<evidence type="ECO:0000256" key="2">
    <source>
        <dbReference type="ARBA" id="ARBA00022651"/>
    </source>
</evidence>
<dbReference type="SUPFAM" id="SSF75005">
    <property type="entry name" value="Arabinanase/levansucrase/invertase"/>
    <property type="match status" value="1"/>
</dbReference>
<comment type="similarity">
    <text evidence="1 6">Belongs to the glycosyl hydrolase 43 family.</text>
</comment>
<keyword evidence="8" id="KW-1185">Reference proteome</keyword>
<dbReference type="EMBL" id="BOPZ01000017">
    <property type="protein sequence ID" value="GIM29445.1"/>
    <property type="molecule type" value="Genomic_DNA"/>
</dbReference>
<dbReference type="Pfam" id="PF04616">
    <property type="entry name" value="Glyco_hydro_43"/>
    <property type="match status" value="1"/>
</dbReference>
<keyword evidence="3 6" id="KW-0378">Hydrolase</keyword>
<keyword evidence="2" id="KW-0858">Xylan degradation</keyword>
<protein>
    <submittedName>
        <fullName evidence="7">Glycosyl hydrolase family 43</fullName>
    </submittedName>
</protein>
<dbReference type="RefSeq" id="WP_212904143.1">
    <property type="nucleotide sequence ID" value="NZ_BOPZ01000017.1"/>
</dbReference>
<evidence type="ECO:0000313" key="7">
    <source>
        <dbReference type="EMBL" id="GIM29445.1"/>
    </source>
</evidence>
<dbReference type="PANTHER" id="PTHR43772:SF2">
    <property type="entry name" value="PUTATIVE (AFU_ORTHOLOGUE AFUA_2G04480)-RELATED"/>
    <property type="match status" value="1"/>
</dbReference>
<keyword evidence="5 6" id="KW-0326">Glycosidase</keyword>
<dbReference type="GO" id="GO:0004553">
    <property type="term" value="F:hydrolase activity, hydrolyzing O-glycosyl compounds"/>
    <property type="evidence" value="ECO:0007669"/>
    <property type="project" value="InterPro"/>
</dbReference>
<evidence type="ECO:0000256" key="1">
    <source>
        <dbReference type="ARBA" id="ARBA00009865"/>
    </source>
</evidence>
<organism evidence="7 8">
    <name type="scientific">Clostridium polyendosporum</name>
    <dbReference type="NCBI Taxonomy" id="69208"/>
    <lineage>
        <taxon>Bacteria</taxon>
        <taxon>Bacillati</taxon>
        <taxon>Bacillota</taxon>
        <taxon>Clostridia</taxon>
        <taxon>Eubacteriales</taxon>
        <taxon>Clostridiaceae</taxon>
        <taxon>Clostridium</taxon>
    </lineage>
</organism>
<dbReference type="GO" id="GO:0045493">
    <property type="term" value="P:xylan catabolic process"/>
    <property type="evidence" value="ECO:0007669"/>
    <property type="project" value="UniProtKB-KW"/>
</dbReference>
<evidence type="ECO:0000256" key="6">
    <source>
        <dbReference type="RuleBase" id="RU361187"/>
    </source>
</evidence>
<proteinExistence type="inferred from homology"/>
<sequence>MRNNNIKIRNPFVLPVITEGTYYLYGTIGDSCCVEAAGVGAYSSENLENWNGPYNVVTDDDKFLGDHSFCAPEVHFYNGKYYMLVNLKVDQICKGIQVLASDSPKGPFILHSDGVVTPSDWECLDGTLYVDEEEEPWIIFCHEWLQSSDGKMYAIKLSKELRTAVSEPYLLFQASDAAWSQAFGEDKKCYIIHGPFIHKTQSGQLLMLWSSGGTDGYAIGTAYSESGTILGPWKQDKEHLLCRHGCHGMIFKTFEGNLMLAIHSPNDTPYERPVFINVDECNGKLVLK</sequence>
<dbReference type="InterPro" id="IPR052176">
    <property type="entry name" value="Glycosyl_Hydrlase_43_Enz"/>
</dbReference>
<comment type="caution">
    <text evidence="7">The sequence shown here is derived from an EMBL/GenBank/DDBJ whole genome shotgun (WGS) entry which is preliminary data.</text>
</comment>
<dbReference type="PANTHER" id="PTHR43772">
    <property type="entry name" value="ENDO-1,4-BETA-XYLANASE"/>
    <property type="match status" value="1"/>
</dbReference>
<keyword evidence="4" id="KW-0119">Carbohydrate metabolism</keyword>
<dbReference type="InterPro" id="IPR023296">
    <property type="entry name" value="Glyco_hydro_beta-prop_sf"/>
</dbReference>
<dbReference type="InterPro" id="IPR006710">
    <property type="entry name" value="Glyco_hydro_43"/>
</dbReference>
<evidence type="ECO:0000256" key="4">
    <source>
        <dbReference type="ARBA" id="ARBA00023277"/>
    </source>
</evidence>
<gene>
    <name evidence="7" type="ORF">CPJCM30710_21110</name>
</gene>
<accession>A0A919VGJ2</accession>
<name>A0A919VGJ2_9CLOT</name>
<dbReference type="Gene3D" id="2.115.10.20">
    <property type="entry name" value="Glycosyl hydrolase domain, family 43"/>
    <property type="match status" value="1"/>
</dbReference>
<evidence type="ECO:0000256" key="3">
    <source>
        <dbReference type="ARBA" id="ARBA00022801"/>
    </source>
</evidence>
<keyword evidence="2" id="KW-0624">Polysaccharide degradation</keyword>
<evidence type="ECO:0000256" key="5">
    <source>
        <dbReference type="ARBA" id="ARBA00023295"/>
    </source>
</evidence>
<reference evidence="7" key="1">
    <citation type="submission" date="2021-03" db="EMBL/GenBank/DDBJ databases">
        <title>Taxonomic study of Clostridium polyendosporum from meadow-gley soil under rice.</title>
        <authorList>
            <person name="Kobayashi H."/>
            <person name="Tanizawa Y."/>
            <person name="Yagura M."/>
        </authorList>
    </citation>
    <scope>NUCLEOTIDE SEQUENCE</scope>
    <source>
        <strain evidence="7">JCM 30710</strain>
    </source>
</reference>
<dbReference type="Proteomes" id="UP000679179">
    <property type="component" value="Unassembled WGS sequence"/>
</dbReference>
<dbReference type="CDD" id="cd08981">
    <property type="entry name" value="GH43_Bt1873-like"/>
    <property type="match status" value="1"/>
</dbReference>
<evidence type="ECO:0000313" key="8">
    <source>
        <dbReference type="Proteomes" id="UP000679179"/>
    </source>
</evidence>
<dbReference type="AlphaFoldDB" id="A0A919VGJ2"/>